<keyword evidence="4" id="KW-0902">Two-component regulatory system</keyword>
<dbReference type="GO" id="GO:0006355">
    <property type="term" value="P:regulation of DNA-templated transcription"/>
    <property type="evidence" value="ECO:0007669"/>
    <property type="project" value="InterPro"/>
</dbReference>
<keyword evidence="3" id="KW-0067">ATP-binding</keyword>
<dbReference type="FunFam" id="3.40.50.300:FF:000006">
    <property type="entry name" value="DNA-binding transcriptional regulator NtrC"/>
    <property type="match status" value="1"/>
</dbReference>
<dbReference type="InterPro" id="IPR003593">
    <property type="entry name" value="AAA+_ATPase"/>
</dbReference>
<dbReference type="SMART" id="SM00382">
    <property type="entry name" value="AAA"/>
    <property type="match status" value="1"/>
</dbReference>
<protein>
    <recommendedName>
        <fullName evidence="1">DNA-binding transcriptional regulator NtrC</fullName>
    </recommendedName>
    <alternativeName>
        <fullName evidence="10">Nitrogen regulation protein NR(I)</fullName>
    </alternativeName>
    <alternativeName>
        <fullName evidence="11">Nitrogen regulator I</fullName>
    </alternativeName>
</protein>
<feature type="modified residue" description="4-aspartylphosphate" evidence="12">
    <location>
        <position position="71"/>
    </location>
</feature>
<evidence type="ECO:0000256" key="12">
    <source>
        <dbReference type="PROSITE-ProRule" id="PRU00169"/>
    </source>
</evidence>
<dbReference type="RefSeq" id="WP_142659762.1">
    <property type="nucleotide sequence ID" value="NZ_CABFVA020000034.1"/>
</dbReference>
<keyword evidence="5" id="KW-0805">Transcription regulation</keyword>
<dbReference type="PROSITE" id="PS00675">
    <property type="entry name" value="SIGMA54_INTERACT_1"/>
    <property type="match status" value="1"/>
</dbReference>
<dbReference type="PANTHER" id="PTHR32071:SF95">
    <property type="entry name" value="DNA-BINDING TRANSCRIPTIONAL REGULATOR NTRC"/>
    <property type="match status" value="1"/>
</dbReference>
<accession>A0A5E6M930</accession>
<keyword evidence="9" id="KW-0535">Nitrogen fixation</keyword>
<dbReference type="AlphaFoldDB" id="A0A5E6M930"/>
<dbReference type="Pfam" id="PF00158">
    <property type="entry name" value="Sigma54_activat"/>
    <property type="match status" value="1"/>
</dbReference>
<reference evidence="15 16" key="1">
    <citation type="submission" date="2019-09" db="EMBL/GenBank/DDBJ databases">
        <authorList>
            <person name="Cremers G."/>
        </authorList>
    </citation>
    <scope>NUCLEOTIDE SEQUENCE [LARGE SCALE GENOMIC DNA]</scope>
    <source>
        <strain evidence="15">4A</strain>
    </source>
</reference>
<dbReference type="InterPro" id="IPR027417">
    <property type="entry name" value="P-loop_NTPase"/>
</dbReference>
<evidence type="ECO:0000256" key="2">
    <source>
        <dbReference type="ARBA" id="ARBA00022741"/>
    </source>
</evidence>
<keyword evidence="2" id="KW-0547">Nucleotide-binding</keyword>
<evidence type="ECO:0000313" key="15">
    <source>
        <dbReference type="EMBL" id="VVM05894.1"/>
    </source>
</evidence>
<dbReference type="InterPro" id="IPR058031">
    <property type="entry name" value="AAA_lid_NorR"/>
</dbReference>
<evidence type="ECO:0000256" key="11">
    <source>
        <dbReference type="ARBA" id="ARBA00031910"/>
    </source>
</evidence>
<feature type="domain" description="Response regulatory" evidence="14">
    <location>
        <begin position="22"/>
        <end position="136"/>
    </location>
</feature>
<dbReference type="EMBL" id="CABFVA020000034">
    <property type="protein sequence ID" value="VVM05894.1"/>
    <property type="molecule type" value="Genomic_DNA"/>
</dbReference>
<keyword evidence="8" id="KW-0804">Transcription</keyword>
<keyword evidence="16" id="KW-1185">Reference proteome</keyword>
<dbReference type="Pfam" id="PF00072">
    <property type="entry name" value="Response_reg"/>
    <property type="match status" value="1"/>
</dbReference>
<dbReference type="PANTHER" id="PTHR32071">
    <property type="entry name" value="TRANSCRIPTIONAL REGULATORY PROTEIN"/>
    <property type="match status" value="1"/>
</dbReference>
<dbReference type="PROSITE" id="PS50045">
    <property type="entry name" value="SIGMA54_INTERACT_4"/>
    <property type="match status" value="1"/>
</dbReference>
<dbReference type="GO" id="GO:0000160">
    <property type="term" value="P:phosphorelay signal transduction system"/>
    <property type="evidence" value="ECO:0007669"/>
    <property type="project" value="UniProtKB-KW"/>
</dbReference>
<feature type="domain" description="Sigma-54 factor interaction" evidence="13">
    <location>
        <begin position="160"/>
        <end position="389"/>
    </location>
</feature>
<evidence type="ECO:0000256" key="10">
    <source>
        <dbReference type="ARBA" id="ARBA00029881"/>
    </source>
</evidence>
<gene>
    <name evidence="15" type="primary">zraR</name>
    <name evidence="15" type="ORF">MAMT_00852</name>
</gene>
<evidence type="ECO:0000313" key="16">
    <source>
        <dbReference type="Proteomes" id="UP000334923"/>
    </source>
</evidence>
<dbReference type="FunFam" id="1.10.8.60:FF:000014">
    <property type="entry name" value="DNA-binding transcriptional regulator NtrC"/>
    <property type="match status" value="1"/>
</dbReference>
<evidence type="ECO:0000256" key="1">
    <source>
        <dbReference type="ARBA" id="ARBA00019059"/>
    </source>
</evidence>
<evidence type="ECO:0000256" key="4">
    <source>
        <dbReference type="ARBA" id="ARBA00023012"/>
    </source>
</evidence>
<keyword evidence="6" id="KW-0238">DNA-binding</keyword>
<dbReference type="Gene3D" id="3.40.50.300">
    <property type="entry name" value="P-loop containing nucleotide triphosphate hydrolases"/>
    <property type="match status" value="1"/>
</dbReference>
<dbReference type="Gene3D" id="1.10.8.60">
    <property type="match status" value="1"/>
</dbReference>
<evidence type="ECO:0000256" key="3">
    <source>
        <dbReference type="ARBA" id="ARBA00022840"/>
    </source>
</evidence>
<evidence type="ECO:0000256" key="8">
    <source>
        <dbReference type="ARBA" id="ARBA00023163"/>
    </source>
</evidence>
<organism evidence="15 16">
    <name type="scientific">Methylacidimicrobium tartarophylax</name>
    <dbReference type="NCBI Taxonomy" id="1041768"/>
    <lineage>
        <taxon>Bacteria</taxon>
        <taxon>Pseudomonadati</taxon>
        <taxon>Verrucomicrobiota</taxon>
        <taxon>Methylacidimicrobium</taxon>
    </lineage>
</organism>
<dbReference type="InterPro" id="IPR001789">
    <property type="entry name" value="Sig_transdc_resp-reg_receiver"/>
</dbReference>
<dbReference type="PROSITE" id="PS50110">
    <property type="entry name" value="RESPONSE_REGULATORY"/>
    <property type="match status" value="1"/>
</dbReference>
<evidence type="ECO:0000256" key="7">
    <source>
        <dbReference type="ARBA" id="ARBA00023159"/>
    </source>
</evidence>
<sequence>MTIAKQTDPSATKEQKPVLRRSILVVDDEQDVHYSFQRLLEDLPIDVRAAQSGEAAIELLRKQPAEVVIMDIRMGGKNGLETLREMKRIAPKLIVLMMTAYGTSHTAIEAMKLGAYDYILKPFDIPDLRHLIERLLEAARLAQEEGQTTAGTADRQGLALVGDCVRMQKVYKLVGQVAKTNATVLITGESGTGKELIARAIYQHSMRANKPFIAINCAAIPENLLESELFGHERGSFTGAMAQRIGKFEQGDGGTIFLDEIGEMPLATQSKILRVLQEGEVSRLGSNESIRTDVRVIAATNKDLAAAVQRREFRADLFYRLNVVRVSLPPLRDRAEDIPDLTAHFLQKHRRYLPQAAVRIAPDAMQLLQAYSWPGNIRELENVIQRAMVLAASSTIEISNLPEEMQEELSTHSEGRRSAEERALEETVQILGDLVLQNGATDLIQKLVGRLVQRIKRKQGGDERQAAEALGLRLADLRKLAMPQIPRE</sequence>
<evidence type="ECO:0000256" key="9">
    <source>
        <dbReference type="ARBA" id="ARBA00023231"/>
    </source>
</evidence>
<dbReference type="SUPFAM" id="SSF52540">
    <property type="entry name" value="P-loop containing nucleoside triphosphate hydrolases"/>
    <property type="match status" value="1"/>
</dbReference>
<dbReference type="SMART" id="SM00448">
    <property type="entry name" value="REC"/>
    <property type="match status" value="1"/>
</dbReference>
<proteinExistence type="predicted"/>
<dbReference type="OrthoDB" id="9802354at2"/>
<dbReference type="GO" id="GO:0005524">
    <property type="term" value="F:ATP binding"/>
    <property type="evidence" value="ECO:0007669"/>
    <property type="project" value="UniProtKB-KW"/>
</dbReference>
<dbReference type="InterPro" id="IPR011006">
    <property type="entry name" value="CheY-like_superfamily"/>
</dbReference>
<name>A0A5E6M930_9BACT</name>
<evidence type="ECO:0000259" key="13">
    <source>
        <dbReference type="PROSITE" id="PS50045"/>
    </source>
</evidence>
<evidence type="ECO:0000256" key="6">
    <source>
        <dbReference type="ARBA" id="ARBA00023125"/>
    </source>
</evidence>
<dbReference type="CDD" id="cd00009">
    <property type="entry name" value="AAA"/>
    <property type="match status" value="1"/>
</dbReference>
<evidence type="ECO:0000259" key="14">
    <source>
        <dbReference type="PROSITE" id="PS50110"/>
    </source>
</evidence>
<dbReference type="InterPro" id="IPR025944">
    <property type="entry name" value="Sigma_54_int_dom_CS"/>
</dbReference>
<dbReference type="PROSITE" id="PS00688">
    <property type="entry name" value="SIGMA54_INTERACT_3"/>
    <property type="match status" value="1"/>
</dbReference>
<dbReference type="SUPFAM" id="SSF52172">
    <property type="entry name" value="CheY-like"/>
    <property type="match status" value="1"/>
</dbReference>
<dbReference type="GO" id="GO:0003677">
    <property type="term" value="F:DNA binding"/>
    <property type="evidence" value="ECO:0007669"/>
    <property type="project" value="UniProtKB-KW"/>
</dbReference>
<dbReference type="Pfam" id="PF25601">
    <property type="entry name" value="AAA_lid_14"/>
    <property type="match status" value="1"/>
</dbReference>
<keyword evidence="12" id="KW-0597">Phosphoprotein</keyword>
<dbReference type="InterPro" id="IPR025662">
    <property type="entry name" value="Sigma_54_int_dom_ATP-bd_1"/>
</dbReference>
<dbReference type="Proteomes" id="UP000334923">
    <property type="component" value="Unassembled WGS sequence"/>
</dbReference>
<dbReference type="InterPro" id="IPR002078">
    <property type="entry name" value="Sigma_54_int"/>
</dbReference>
<evidence type="ECO:0000256" key="5">
    <source>
        <dbReference type="ARBA" id="ARBA00023015"/>
    </source>
</evidence>
<keyword evidence="7" id="KW-0010">Activator</keyword>
<dbReference type="Gene3D" id="3.40.50.2300">
    <property type="match status" value="1"/>
</dbReference>